<dbReference type="PANTHER" id="PTHR21000">
    <property type="entry name" value="DIHYDROXY-ACID DEHYDRATASE DAD"/>
    <property type="match status" value="1"/>
</dbReference>
<dbReference type="InterPro" id="IPR050165">
    <property type="entry name" value="DHAD_IlvD/Edd"/>
</dbReference>
<protein>
    <recommendedName>
        <fullName evidence="1">Dihydroxy-acid/6-phosphogluconate dehydratase C-terminal domain-containing protein</fullName>
    </recommendedName>
</protein>
<dbReference type="EMBL" id="JBBPBN010000031">
    <property type="protein sequence ID" value="KAK9003985.1"/>
    <property type="molecule type" value="Genomic_DNA"/>
</dbReference>
<keyword evidence="3" id="KW-1185">Reference proteome</keyword>
<evidence type="ECO:0000313" key="3">
    <source>
        <dbReference type="Proteomes" id="UP001396334"/>
    </source>
</evidence>
<name>A0ABR2QTK2_9ROSI</name>
<organism evidence="2 3">
    <name type="scientific">Hibiscus sabdariffa</name>
    <name type="common">roselle</name>
    <dbReference type="NCBI Taxonomy" id="183260"/>
    <lineage>
        <taxon>Eukaryota</taxon>
        <taxon>Viridiplantae</taxon>
        <taxon>Streptophyta</taxon>
        <taxon>Embryophyta</taxon>
        <taxon>Tracheophyta</taxon>
        <taxon>Spermatophyta</taxon>
        <taxon>Magnoliopsida</taxon>
        <taxon>eudicotyledons</taxon>
        <taxon>Gunneridae</taxon>
        <taxon>Pentapetalae</taxon>
        <taxon>rosids</taxon>
        <taxon>malvids</taxon>
        <taxon>Malvales</taxon>
        <taxon>Malvaceae</taxon>
        <taxon>Malvoideae</taxon>
        <taxon>Hibiscus</taxon>
    </lineage>
</organism>
<comment type="caution">
    <text evidence="2">The sequence shown here is derived from an EMBL/GenBank/DDBJ whole genome shotgun (WGS) entry which is preliminary data.</text>
</comment>
<proteinExistence type="predicted"/>
<dbReference type="InterPro" id="IPR037237">
    <property type="entry name" value="IlvD/EDD_N"/>
</dbReference>
<sequence length="261" mass="28051">MMKAKGRKLGEACGSHFPCVGLRFFATPSDSVAIIFGNVVNAIPYFSSGLKGVARSLRNAMVVVKVPGGSIDDLLDLIAIARFVGLELTCNDFQKVSETGGTLAVIRYLLDHKYLDGDCMTGMSNLILLHFFVYCNFQALISNILNICCNGFFTLVTGKTLAENAESFPRLPDGQVGGTGDFPPKMLGFIKPMPTPIKKTGDIQTLRGNLAPEDCVPKITGIGLYFPGPAFVFEGVEAAISENPSSFKENLNGDKLVPVED</sequence>
<dbReference type="SUPFAM" id="SSF143975">
    <property type="entry name" value="IlvD/EDD N-terminal domain-like"/>
    <property type="match status" value="1"/>
</dbReference>
<evidence type="ECO:0000259" key="1">
    <source>
        <dbReference type="Pfam" id="PF24877"/>
    </source>
</evidence>
<dbReference type="InterPro" id="IPR056740">
    <property type="entry name" value="ILV_EDD_C"/>
</dbReference>
<reference evidence="2 3" key="1">
    <citation type="journal article" date="2024" name="G3 (Bethesda)">
        <title>Genome assembly of Hibiscus sabdariffa L. provides insights into metabolisms of medicinal natural products.</title>
        <authorList>
            <person name="Kim T."/>
        </authorList>
    </citation>
    <scope>NUCLEOTIDE SEQUENCE [LARGE SCALE GENOMIC DNA]</scope>
    <source>
        <strain evidence="2">TK-2024</strain>
        <tissue evidence="2">Old leaves</tissue>
    </source>
</reference>
<evidence type="ECO:0000313" key="2">
    <source>
        <dbReference type="EMBL" id="KAK9003985.1"/>
    </source>
</evidence>
<dbReference type="Pfam" id="PF24877">
    <property type="entry name" value="ILV_EDD_C"/>
    <property type="match status" value="1"/>
</dbReference>
<feature type="domain" description="Dihydroxy-acid/6-phosphogluconate dehydratase C-terminal" evidence="1">
    <location>
        <begin position="190"/>
        <end position="242"/>
    </location>
</feature>
<dbReference type="PANTHER" id="PTHR21000:SF5">
    <property type="entry name" value="DIHYDROXY-ACID DEHYDRATASE, MITOCHONDRIAL"/>
    <property type="match status" value="1"/>
</dbReference>
<accession>A0ABR2QTK2</accession>
<gene>
    <name evidence="2" type="ORF">V6N11_001803</name>
</gene>
<dbReference type="Proteomes" id="UP001396334">
    <property type="component" value="Unassembled WGS sequence"/>
</dbReference>